<evidence type="ECO:0000259" key="5">
    <source>
        <dbReference type="PROSITE" id="PS51763"/>
    </source>
</evidence>
<dbReference type="InterPro" id="IPR009034">
    <property type="entry name" value="Dockerin_dom_fun_sf"/>
</dbReference>
<dbReference type="InterPro" id="IPR002883">
    <property type="entry name" value="CBM10/Dockerin_dom"/>
</dbReference>
<dbReference type="Pfam" id="PF02013">
    <property type="entry name" value="CBM_10"/>
    <property type="match status" value="2"/>
</dbReference>
<dbReference type="OrthoDB" id="2138643at2759"/>
<evidence type="ECO:0000313" key="6">
    <source>
        <dbReference type="EMBL" id="ORY23239.1"/>
    </source>
</evidence>
<gene>
    <name evidence="6" type="ORF">LY90DRAFT_124562</name>
</gene>
<evidence type="ECO:0000313" key="7">
    <source>
        <dbReference type="Proteomes" id="UP000193920"/>
    </source>
</evidence>
<dbReference type="InterPro" id="IPR012042">
    <property type="entry name" value="NeuTTM/CthTTM-like"/>
</dbReference>
<sequence length="303" mass="35015">MKLFIIINFVVLTLASTVSAKSNCSSKIKNQGYECCSSECEVVYTDEDGNWGVENDQWCGCEDTKSEIVTTECATSILEKGYSCCPKDCKVLYTDEEGTWGINNYKWCICNSNESDEDFSKIVDRYIERVNEVTGDDKEIERKWLLDKEKIPYDLTTNFIGIAFKIKQTYICFDPEIRVREYTSVSNNGLSYEMTIKTNLTEDGLIRDEVNIPINKEQYDNMIKKQEGNVIYKTRYQLFDDGELVAIDIFEKDLEGLAYMEIEFANKSESDAYKTPDWVIKEVTDDIRYKNGRLSRYGIPESQ</sequence>
<feature type="signal peptide" evidence="4">
    <location>
        <begin position="1"/>
        <end position="20"/>
    </location>
</feature>
<keyword evidence="3" id="KW-0378">Hydrolase</keyword>
<keyword evidence="2" id="KW-0677">Repeat</keyword>
<feature type="domain" description="CBM10" evidence="5">
    <location>
        <begin position="72"/>
        <end position="111"/>
    </location>
</feature>
<organism evidence="6 7">
    <name type="scientific">Neocallimastix californiae</name>
    <dbReference type="NCBI Taxonomy" id="1754190"/>
    <lineage>
        <taxon>Eukaryota</taxon>
        <taxon>Fungi</taxon>
        <taxon>Fungi incertae sedis</taxon>
        <taxon>Chytridiomycota</taxon>
        <taxon>Chytridiomycota incertae sedis</taxon>
        <taxon>Neocallimastigomycetes</taxon>
        <taxon>Neocallimastigales</taxon>
        <taxon>Neocallimastigaceae</taxon>
        <taxon>Neocallimastix</taxon>
    </lineage>
</organism>
<dbReference type="InterPro" id="IPR033469">
    <property type="entry name" value="CYTH-like_dom_sf"/>
</dbReference>
<dbReference type="SUPFAM" id="SSF64571">
    <property type="entry name" value="Cellulose docking domain, dockering"/>
    <property type="match status" value="2"/>
</dbReference>
<dbReference type="GO" id="GO:0016787">
    <property type="term" value="F:hydrolase activity"/>
    <property type="evidence" value="ECO:0007669"/>
    <property type="project" value="UniProtKB-KW"/>
</dbReference>
<dbReference type="PROSITE" id="PS51763">
    <property type="entry name" value="CBM10"/>
    <property type="match status" value="2"/>
</dbReference>
<keyword evidence="1 4" id="KW-0732">Signal</keyword>
<dbReference type="PANTHER" id="PTHR40114:SF1">
    <property type="entry name" value="SLR0698 PROTEIN"/>
    <property type="match status" value="1"/>
</dbReference>
<proteinExistence type="predicted"/>
<dbReference type="AlphaFoldDB" id="A0A1Y2AKZ6"/>
<evidence type="ECO:0000256" key="3">
    <source>
        <dbReference type="ARBA" id="ARBA00022801"/>
    </source>
</evidence>
<dbReference type="Gene3D" id="2.40.320.10">
    <property type="entry name" value="Hypothetical Protein Pfu-838710-001"/>
    <property type="match status" value="1"/>
</dbReference>
<feature type="domain" description="CBM10" evidence="5">
    <location>
        <begin position="23"/>
        <end position="62"/>
    </location>
</feature>
<evidence type="ECO:0000256" key="4">
    <source>
        <dbReference type="SAM" id="SignalP"/>
    </source>
</evidence>
<evidence type="ECO:0000256" key="1">
    <source>
        <dbReference type="ARBA" id="ARBA00022729"/>
    </source>
</evidence>
<dbReference type="SUPFAM" id="SSF55154">
    <property type="entry name" value="CYTH-like phosphatases"/>
    <property type="match status" value="1"/>
</dbReference>
<reference evidence="6 7" key="1">
    <citation type="submission" date="2016-08" db="EMBL/GenBank/DDBJ databases">
        <title>A Parts List for Fungal Cellulosomes Revealed by Comparative Genomics.</title>
        <authorList>
            <consortium name="DOE Joint Genome Institute"/>
            <person name="Haitjema C.H."/>
            <person name="Gilmore S.P."/>
            <person name="Henske J.K."/>
            <person name="Solomon K.V."/>
            <person name="De Groot R."/>
            <person name="Kuo A."/>
            <person name="Mondo S.J."/>
            <person name="Salamov A.A."/>
            <person name="Labutti K."/>
            <person name="Zhao Z."/>
            <person name="Chiniquy J."/>
            <person name="Barry K."/>
            <person name="Brewer H.M."/>
            <person name="Purvine S.O."/>
            <person name="Wright A.T."/>
            <person name="Boxma B."/>
            <person name="Van Alen T."/>
            <person name="Hackstein J.H."/>
            <person name="Baker S.E."/>
            <person name="Grigoriev I.V."/>
            <person name="O'Malley M.A."/>
        </authorList>
    </citation>
    <scope>NUCLEOTIDE SEQUENCE [LARGE SCALE GENOMIC DNA]</scope>
    <source>
        <strain evidence="6 7">G1</strain>
    </source>
</reference>
<dbReference type="Gene3D" id="3.90.1220.10">
    <property type="entry name" value="Cellulose docking domain, dockering"/>
    <property type="match status" value="2"/>
</dbReference>
<dbReference type="Proteomes" id="UP000193920">
    <property type="component" value="Unassembled WGS sequence"/>
</dbReference>
<dbReference type="EMBL" id="MCOG01000236">
    <property type="protein sequence ID" value="ORY23239.1"/>
    <property type="molecule type" value="Genomic_DNA"/>
</dbReference>
<dbReference type="PANTHER" id="PTHR40114">
    <property type="entry name" value="SLR0698 PROTEIN"/>
    <property type="match status" value="1"/>
</dbReference>
<name>A0A1Y2AKZ6_9FUNG</name>
<comment type="caution">
    <text evidence="6">The sequence shown here is derived from an EMBL/GenBank/DDBJ whole genome shotgun (WGS) entry which is preliminary data.</text>
</comment>
<feature type="chain" id="PRO_5012214836" description="CBM10 domain-containing protein" evidence="4">
    <location>
        <begin position="21"/>
        <end position="303"/>
    </location>
</feature>
<evidence type="ECO:0000256" key="2">
    <source>
        <dbReference type="ARBA" id="ARBA00022737"/>
    </source>
</evidence>
<keyword evidence="7" id="KW-1185">Reference proteome</keyword>
<accession>A0A1Y2AKZ6</accession>
<protein>
    <recommendedName>
        <fullName evidence="5">CBM10 domain-containing protein</fullName>
    </recommendedName>
</protein>